<evidence type="ECO:0000256" key="1">
    <source>
        <dbReference type="ARBA" id="ARBA00000644"/>
    </source>
</evidence>
<evidence type="ECO:0000313" key="7">
    <source>
        <dbReference type="Proteomes" id="UP000319557"/>
    </source>
</evidence>
<comment type="pathway">
    <text evidence="4">Amino-sugar metabolism; N-acetylneuraminate degradation; D-fructose 6-phosphate from N-acetylneuraminate: step 5/5.</text>
</comment>
<keyword evidence="4" id="KW-0021">Allosteric enzyme</keyword>
<dbReference type="KEGG" id="ruv:EC9_30220"/>
<keyword evidence="2 4" id="KW-0378">Hydrolase</keyword>
<dbReference type="PANTHER" id="PTHR11280">
    <property type="entry name" value="GLUCOSAMINE-6-PHOSPHATE ISOMERASE"/>
    <property type="match status" value="1"/>
</dbReference>
<dbReference type="GO" id="GO:0019262">
    <property type="term" value="P:N-acetylneuraminate catabolic process"/>
    <property type="evidence" value="ECO:0007669"/>
    <property type="project" value="UniProtKB-UniRule"/>
</dbReference>
<feature type="active site" description="For ring-opening step" evidence="4">
    <location>
        <position position="136"/>
    </location>
</feature>
<reference evidence="6 7" key="1">
    <citation type="submission" date="2019-02" db="EMBL/GenBank/DDBJ databases">
        <title>Deep-cultivation of Planctomycetes and their phenomic and genomic characterization uncovers novel biology.</title>
        <authorList>
            <person name="Wiegand S."/>
            <person name="Jogler M."/>
            <person name="Boedeker C."/>
            <person name="Pinto D."/>
            <person name="Vollmers J."/>
            <person name="Rivas-Marin E."/>
            <person name="Kohn T."/>
            <person name="Peeters S.H."/>
            <person name="Heuer A."/>
            <person name="Rast P."/>
            <person name="Oberbeckmann S."/>
            <person name="Bunk B."/>
            <person name="Jeske O."/>
            <person name="Meyerdierks A."/>
            <person name="Storesund J.E."/>
            <person name="Kallscheuer N."/>
            <person name="Luecker S."/>
            <person name="Lage O.M."/>
            <person name="Pohl T."/>
            <person name="Merkel B.J."/>
            <person name="Hornburger P."/>
            <person name="Mueller R.-W."/>
            <person name="Bruemmer F."/>
            <person name="Labrenz M."/>
            <person name="Spormann A.M."/>
            <person name="Op den Camp H."/>
            <person name="Overmann J."/>
            <person name="Amann R."/>
            <person name="Jetten M.S.M."/>
            <person name="Mascher T."/>
            <person name="Medema M.H."/>
            <person name="Devos D.P."/>
            <person name="Kaster A.-K."/>
            <person name="Ovreas L."/>
            <person name="Rohde M."/>
            <person name="Galperin M.Y."/>
            <person name="Jogler C."/>
        </authorList>
    </citation>
    <scope>NUCLEOTIDE SEQUENCE [LARGE SCALE GENOMIC DNA]</scope>
    <source>
        <strain evidence="6 7">EC9</strain>
    </source>
</reference>
<evidence type="ECO:0000256" key="4">
    <source>
        <dbReference type="HAMAP-Rule" id="MF_01241"/>
    </source>
</evidence>
<dbReference type="GO" id="GO:0006046">
    <property type="term" value="P:N-acetylglucosamine catabolic process"/>
    <property type="evidence" value="ECO:0007669"/>
    <property type="project" value="UniProtKB-UniRule"/>
</dbReference>
<proteinExistence type="inferred from homology"/>
<dbReference type="PANTHER" id="PTHR11280:SF5">
    <property type="entry name" value="GLUCOSAMINE-6-PHOSPHATE ISOMERASE"/>
    <property type="match status" value="1"/>
</dbReference>
<name>A0A517M1T1_9BACT</name>
<dbReference type="Gene3D" id="3.40.50.1360">
    <property type="match status" value="1"/>
</dbReference>
<comment type="function">
    <text evidence="4">Catalyzes the reversible isomerization-deamination of glucosamine 6-phosphate (GlcN6P) to form fructose 6-phosphate (Fru6P) and ammonium ion.</text>
</comment>
<dbReference type="InterPro" id="IPR018321">
    <property type="entry name" value="Glucosamine6P_isomerase_CS"/>
</dbReference>
<dbReference type="RefSeq" id="WP_145346308.1">
    <property type="nucleotide sequence ID" value="NZ_CP036261.1"/>
</dbReference>
<dbReference type="EMBL" id="CP036261">
    <property type="protein sequence ID" value="QDS88827.1"/>
    <property type="molecule type" value="Genomic_DNA"/>
</dbReference>
<protein>
    <recommendedName>
        <fullName evidence="4">Glucosamine-6-phosphate deaminase</fullName>
        <ecNumber evidence="4">3.5.99.6</ecNumber>
    </recommendedName>
    <alternativeName>
        <fullName evidence="4">GlcN6P deaminase</fullName>
        <shortName evidence="4">GNPDA</shortName>
    </alternativeName>
    <alternativeName>
        <fullName evidence="4">Glucosamine-6-phosphate isomerase</fullName>
    </alternativeName>
</protein>
<evidence type="ECO:0000256" key="3">
    <source>
        <dbReference type="ARBA" id="ARBA00023277"/>
    </source>
</evidence>
<dbReference type="HAMAP" id="MF_01241">
    <property type="entry name" value="GlcN6P_deamin"/>
    <property type="match status" value="1"/>
</dbReference>
<sequence>MRIIIESDAAAAANRCAALIIDQIQKKPDSVLGLATGGTPVACYQVLIEMYQEKLVSFAACKSFNLDEYVGLAGDHPQSYRHFMQTNLFDHIDIDPAATHVPNGLAKDYEAYGEVYEQQIADAGGIDLQLLGIGTDGHIAFNEPGSSLGSRTRLKTLMPETVQDNARFFESIDEVPRLAVTMGVGTILESRQCLLMATGSHKADAIAAAIEGPVTCQNTASALQLHRDAIYVLDEAAASGLKRQAYYRSSEEMHRKIVEQGL</sequence>
<dbReference type="InterPro" id="IPR037171">
    <property type="entry name" value="NagB/RpiA_transferase-like"/>
</dbReference>
<dbReference type="CDD" id="cd01399">
    <property type="entry name" value="GlcN6P_deaminase"/>
    <property type="match status" value="1"/>
</dbReference>
<dbReference type="GO" id="GO:0005975">
    <property type="term" value="P:carbohydrate metabolic process"/>
    <property type="evidence" value="ECO:0007669"/>
    <property type="project" value="InterPro"/>
</dbReference>
<dbReference type="AlphaFoldDB" id="A0A517M1T1"/>
<dbReference type="UniPathway" id="UPA00629">
    <property type="reaction ID" value="UER00684"/>
</dbReference>
<dbReference type="InterPro" id="IPR004547">
    <property type="entry name" value="Glucosamine6P_isomerase"/>
</dbReference>
<feature type="site" description="Part of the allosteric site" evidence="4">
    <location>
        <position position="156"/>
    </location>
</feature>
<feature type="active site" description="Proton acceptor; for enolization step" evidence="4">
    <location>
        <position position="67"/>
    </location>
</feature>
<comment type="activity regulation">
    <text evidence="4">Allosterically activated by N-acetylglucosamine 6-phosphate (GlcNAc6P).</text>
</comment>
<dbReference type="OrthoDB" id="9791139at2"/>
<organism evidence="6 7">
    <name type="scientific">Rosistilla ulvae</name>
    <dbReference type="NCBI Taxonomy" id="1930277"/>
    <lineage>
        <taxon>Bacteria</taxon>
        <taxon>Pseudomonadati</taxon>
        <taxon>Planctomycetota</taxon>
        <taxon>Planctomycetia</taxon>
        <taxon>Pirellulales</taxon>
        <taxon>Pirellulaceae</taxon>
        <taxon>Rosistilla</taxon>
    </lineage>
</organism>
<dbReference type="PROSITE" id="PS01161">
    <property type="entry name" value="GLC_GALNAC_ISOMERASE"/>
    <property type="match status" value="1"/>
</dbReference>
<evidence type="ECO:0000259" key="5">
    <source>
        <dbReference type="Pfam" id="PF01182"/>
    </source>
</evidence>
<feature type="active site" description="Proton acceptor; for ring-opening step" evidence="4">
    <location>
        <position position="138"/>
    </location>
</feature>
<dbReference type="GO" id="GO:0042802">
    <property type="term" value="F:identical protein binding"/>
    <property type="evidence" value="ECO:0007669"/>
    <property type="project" value="TreeGrafter"/>
</dbReference>
<keyword evidence="7" id="KW-1185">Reference proteome</keyword>
<dbReference type="Pfam" id="PF01182">
    <property type="entry name" value="Glucosamine_iso"/>
    <property type="match status" value="1"/>
</dbReference>
<dbReference type="InterPro" id="IPR006148">
    <property type="entry name" value="Glc/Gal-6P_isomerase"/>
</dbReference>
<feature type="active site" description="For ring-opening step" evidence="4">
    <location>
        <position position="143"/>
    </location>
</feature>
<dbReference type="GO" id="GO:0006043">
    <property type="term" value="P:glucosamine catabolic process"/>
    <property type="evidence" value="ECO:0007669"/>
    <property type="project" value="TreeGrafter"/>
</dbReference>
<gene>
    <name evidence="6" type="primary">nagB_2</name>
    <name evidence="4" type="synonym">nagB</name>
    <name evidence="6" type="ORF">EC9_30220</name>
</gene>
<comment type="similarity">
    <text evidence="4">Belongs to the glucosamine/galactosamine-6-phosphate isomerase family. NagB subfamily.</text>
</comment>
<feature type="site" description="Part of the allosteric site" evidence="4">
    <location>
        <position position="146"/>
    </location>
</feature>
<evidence type="ECO:0000256" key="2">
    <source>
        <dbReference type="ARBA" id="ARBA00022801"/>
    </source>
</evidence>
<keyword evidence="3 4" id="KW-0119">Carbohydrate metabolism</keyword>
<dbReference type="GO" id="GO:0004342">
    <property type="term" value="F:glucosamine-6-phosphate deaminase activity"/>
    <property type="evidence" value="ECO:0007669"/>
    <property type="project" value="UniProtKB-UniRule"/>
</dbReference>
<dbReference type="EC" id="3.5.99.6" evidence="4"/>
<comment type="caution">
    <text evidence="4">Lacks conserved residue(s) required for the propagation of feature annotation.</text>
</comment>
<feature type="domain" description="Glucosamine/galactosamine-6-phosphate isomerase" evidence="5">
    <location>
        <begin position="9"/>
        <end position="213"/>
    </location>
</feature>
<feature type="site" description="Part of the allosteric site" evidence="4">
    <location>
        <position position="155"/>
    </location>
</feature>
<dbReference type="Proteomes" id="UP000319557">
    <property type="component" value="Chromosome"/>
</dbReference>
<dbReference type="SUPFAM" id="SSF100950">
    <property type="entry name" value="NagB/RpiA/CoA transferase-like"/>
    <property type="match status" value="1"/>
</dbReference>
<accession>A0A517M1T1</accession>
<evidence type="ECO:0000313" key="6">
    <source>
        <dbReference type="EMBL" id="QDS88827.1"/>
    </source>
</evidence>
<dbReference type="NCBIfam" id="TIGR00502">
    <property type="entry name" value="nagB"/>
    <property type="match status" value="1"/>
</dbReference>
<dbReference type="NCBIfam" id="NF001684">
    <property type="entry name" value="PRK00443.1-4"/>
    <property type="match status" value="1"/>
</dbReference>
<feature type="site" description="Part of the allosteric site" evidence="4">
    <location>
        <position position="153"/>
    </location>
</feature>
<comment type="catalytic activity">
    <reaction evidence="1 4">
        <text>alpha-D-glucosamine 6-phosphate + H2O = beta-D-fructose 6-phosphate + NH4(+)</text>
        <dbReference type="Rhea" id="RHEA:12172"/>
        <dbReference type="ChEBI" id="CHEBI:15377"/>
        <dbReference type="ChEBI" id="CHEBI:28938"/>
        <dbReference type="ChEBI" id="CHEBI:57634"/>
        <dbReference type="ChEBI" id="CHEBI:75989"/>
        <dbReference type="EC" id="3.5.99.6"/>
    </reaction>
</comment>
<dbReference type="GO" id="GO:0005737">
    <property type="term" value="C:cytoplasm"/>
    <property type="evidence" value="ECO:0007669"/>
    <property type="project" value="TreeGrafter"/>
</dbReference>
<dbReference type="FunFam" id="3.40.50.1360:FF:000003">
    <property type="entry name" value="Glucosamine-6-phosphate deaminase"/>
    <property type="match status" value="1"/>
</dbReference>